<dbReference type="InParanoid" id="A0A061DLU5"/>
<organism evidence="2 3">
    <name type="scientific">Theobroma cacao</name>
    <name type="common">Cacao</name>
    <name type="synonym">Cocoa</name>
    <dbReference type="NCBI Taxonomy" id="3641"/>
    <lineage>
        <taxon>Eukaryota</taxon>
        <taxon>Viridiplantae</taxon>
        <taxon>Streptophyta</taxon>
        <taxon>Embryophyta</taxon>
        <taxon>Tracheophyta</taxon>
        <taxon>Spermatophyta</taxon>
        <taxon>Magnoliopsida</taxon>
        <taxon>eudicotyledons</taxon>
        <taxon>Gunneridae</taxon>
        <taxon>Pentapetalae</taxon>
        <taxon>rosids</taxon>
        <taxon>malvids</taxon>
        <taxon>Malvales</taxon>
        <taxon>Malvaceae</taxon>
        <taxon>Byttnerioideae</taxon>
        <taxon>Theobroma</taxon>
    </lineage>
</organism>
<gene>
    <name evidence="2" type="ORF">TCM_000281</name>
</gene>
<dbReference type="HOGENOM" id="CLU_2610812_0_0_1"/>
<dbReference type="EMBL" id="CM001879">
    <property type="protein sequence ID" value="EOX90953.1"/>
    <property type="molecule type" value="Genomic_DNA"/>
</dbReference>
<evidence type="ECO:0000313" key="2">
    <source>
        <dbReference type="EMBL" id="EOX90953.1"/>
    </source>
</evidence>
<sequence length="79" mass="8883">MLLGQREERAGIKRPKTKNEPLKGKRYVGTVKRVTVVETETRNCVVSKRKGAKDNESSTSLMDLDLDGIVWLANVMVHT</sequence>
<dbReference type="Gramene" id="EOX90953">
    <property type="protein sequence ID" value="EOX90953"/>
    <property type="gene ID" value="TCM_000281"/>
</dbReference>
<keyword evidence="3" id="KW-1185">Reference proteome</keyword>
<evidence type="ECO:0000313" key="3">
    <source>
        <dbReference type="Proteomes" id="UP000026915"/>
    </source>
</evidence>
<name>A0A061DLU5_THECC</name>
<dbReference type="AlphaFoldDB" id="A0A061DLU5"/>
<evidence type="ECO:0000256" key="1">
    <source>
        <dbReference type="SAM" id="MobiDB-lite"/>
    </source>
</evidence>
<feature type="region of interest" description="Disordered" evidence="1">
    <location>
        <begin position="1"/>
        <end position="22"/>
    </location>
</feature>
<reference evidence="2 3" key="1">
    <citation type="journal article" date="2013" name="Genome Biol.">
        <title>The genome sequence of the most widely cultivated cacao type and its use to identify candidate genes regulating pod color.</title>
        <authorList>
            <person name="Motamayor J.C."/>
            <person name="Mockaitis K."/>
            <person name="Schmutz J."/>
            <person name="Haiminen N."/>
            <person name="Iii D.L."/>
            <person name="Cornejo O."/>
            <person name="Findley S.D."/>
            <person name="Zheng P."/>
            <person name="Utro F."/>
            <person name="Royaert S."/>
            <person name="Saski C."/>
            <person name="Jenkins J."/>
            <person name="Podicheti R."/>
            <person name="Zhao M."/>
            <person name="Scheffler B.E."/>
            <person name="Stack J.C."/>
            <person name="Feltus F.A."/>
            <person name="Mustiga G.M."/>
            <person name="Amores F."/>
            <person name="Phillips W."/>
            <person name="Marelli J.P."/>
            <person name="May G.D."/>
            <person name="Shapiro H."/>
            <person name="Ma J."/>
            <person name="Bustamante C.D."/>
            <person name="Schnell R.J."/>
            <person name="Main D."/>
            <person name="Gilbert D."/>
            <person name="Parida L."/>
            <person name="Kuhn D.N."/>
        </authorList>
    </citation>
    <scope>NUCLEOTIDE SEQUENCE [LARGE SCALE GENOMIC DNA]</scope>
    <source>
        <strain evidence="3">cv. Matina 1-6</strain>
    </source>
</reference>
<proteinExistence type="predicted"/>
<accession>A0A061DLU5</accession>
<dbReference type="Proteomes" id="UP000026915">
    <property type="component" value="Chromosome 1"/>
</dbReference>
<protein>
    <submittedName>
        <fullName evidence="2">Uncharacterized protein</fullName>
    </submittedName>
</protein>